<reference evidence="1 2" key="1">
    <citation type="submission" date="2017-04" db="EMBL/GenBank/DDBJ databases">
        <title>The new phylogeny of genus Mycobacterium.</title>
        <authorList>
            <person name="Tortoli E."/>
            <person name="Trovato A."/>
            <person name="Cirillo D.M."/>
        </authorList>
    </citation>
    <scope>NUCLEOTIDE SEQUENCE [LARGE SCALE GENOMIC DNA]</scope>
    <source>
        <strain evidence="1 2">DSM 45247</strain>
    </source>
</reference>
<organism evidence="1 2">
    <name type="scientific">Mycolicibacterium vulneris</name>
    <dbReference type="NCBI Taxonomy" id="547163"/>
    <lineage>
        <taxon>Bacteria</taxon>
        <taxon>Bacillati</taxon>
        <taxon>Actinomycetota</taxon>
        <taxon>Actinomycetes</taxon>
        <taxon>Mycobacteriales</taxon>
        <taxon>Mycobacteriaceae</taxon>
        <taxon>Mycolicibacterium</taxon>
    </lineage>
</organism>
<dbReference type="Proteomes" id="UP000242320">
    <property type="component" value="Unassembled WGS sequence"/>
</dbReference>
<accession>A0A1X2L6R2</accession>
<comment type="caution">
    <text evidence="1">The sequence shown here is derived from an EMBL/GenBank/DDBJ whole genome shotgun (WGS) entry which is preliminary data.</text>
</comment>
<protein>
    <submittedName>
        <fullName evidence="1">Uncharacterized protein</fullName>
    </submittedName>
</protein>
<evidence type="ECO:0000313" key="2">
    <source>
        <dbReference type="Proteomes" id="UP000242320"/>
    </source>
</evidence>
<dbReference type="AlphaFoldDB" id="A0A1X2L6R2"/>
<proteinExistence type="predicted"/>
<keyword evidence="2" id="KW-1185">Reference proteome</keyword>
<evidence type="ECO:0000313" key="1">
    <source>
        <dbReference type="EMBL" id="OSC29688.1"/>
    </source>
</evidence>
<sequence>MGADWIFRMRPSDRQTSRYELKPQFLPPHFALFGDRFYEVFLILICDPDNQITVRMPSMKFTHLRDCPEEFLFLQEQIAYVIEELALFQHRLGEWTMSFSAVALDKEIKVLLYYPHAVIRVMAQFSENVVRSSFHCRTSPKGKTRHSRPTGTPLTLIARDHARSWQCVNPSKSKQFNRAPRRALAKSDMWRAVLLPSLARHRRWCLCVRARPSRRCSTRRRAD</sequence>
<gene>
    <name evidence="1" type="ORF">B8W69_08480</name>
</gene>
<name>A0A1X2L6R2_9MYCO</name>
<dbReference type="EMBL" id="NCXM01000007">
    <property type="protein sequence ID" value="OSC29688.1"/>
    <property type="molecule type" value="Genomic_DNA"/>
</dbReference>